<dbReference type="RefSeq" id="WP_113745085.1">
    <property type="nucleotide sequence ID" value="NZ_UAPU01000005.1"/>
</dbReference>
<evidence type="ECO:0008006" key="4">
    <source>
        <dbReference type="Google" id="ProtNLM"/>
    </source>
</evidence>
<dbReference type="InterPro" id="IPR008861">
    <property type="entry name" value="GpX-like"/>
</dbReference>
<keyword evidence="3" id="KW-1185">Reference proteome</keyword>
<reference evidence="2 3" key="1">
    <citation type="submission" date="2018-06" db="EMBL/GenBank/DDBJ databases">
        <authorList>
            <consortium name="Pathogen Informatics"/>
            <person name="Doyle S."/>
        </authorList>
    </citation>
    <scope>NUCLEOTIDE SEQUENCE [LARGE SCALE GENOMIC DNA]</scope>
    <source>
        <strain evidence="2 3">NCTC13093</strain>
    </source>
</reference>
<feature type="region of interest" description="Disordered" evidence="1">
    <location>
        <begin position="50"/>
        <end position="71"/>
    </location>
</feature>
<sequence>MRSYVTKQGDTWDIIAKAQLGSEFQMHQLIELNFKHRDILIFSSGIELNIPDVNPSPSTNSEQLPPWKRVK</sequence>
<evidence type="ECO:0000256" key="1">
    <source>
        <dbReference type="SAM" id="MobiDB-lite"/>
    </source>
</evidence>
<proteinExistence type="predicted"/>
<evidence type="ECO:0000313" key="3">
    <source>
        <dbReference type="Proteomes" id="UP000250086"/>
    </source>
</evidence>
<accession>A0A2X0WMB8</accession>
<dbReference type="Pfam" id="PF05489">
    <property type="entry name" value="Phage_tail_X"/>
    <property type="match status" value="1"/>
</dbReference>
<evidence type="ECO:0000313" key="2">
    <source>
        <dbReference type="EMBL" id="SPT70112.1"/>
    </source>
</evidence>
<organism evidence="2 3">
    <name type="scientific">Anaerobiospirillum thomasii</name>
    <dbReference type="NCBI Taxonomy" id="179995"/>
    <lineage>
        <taxon>Bacteria</taxon>
        <taxon>Pseudomonadati</taxon>
        <taxon>Pseudomonadota</taxon>
        <taxon>Gammaproteobacteria</taxon>
        <taxon>Aeromonadales</taxon>
        <taxon>Succinivibrionaceae</taxon>
        <taxon>Anaerobiospirillum</taxon>
    </lineage>
</organism>
<dbReference type="AlphaFoldDB" id="A0A2X0WMB8"/>
<gene>
    <name evidence="2" type="ORF">NCTC13093_01517</name>
</gene>
<dbReference type="Proteomes" id="UP000250086">
    <property type="component" value="Unassembled WGS sequence"/>
</dbReference>
<dbReference type="OrthoDB" id="8759063at2"/>
<protein>
    <recommendedName>
        <fullName evidence="4">Phage Tail Protein X</fullName>
    </recommendedName>
</protein>
<name>A0A2X0WMB8_9GAMM</name>
<dbReference type="EMBL" id="UAPV01000001">
    <property type="protein sequence ID" value="SPT70112.1"/>
    <property type="molecule type" value="Genomic_DNA"/>
</dbReference>